<sequence>MKAAVPFLVFLSGKVRSLSVSTLILPSSAFWLLLLLLLLEHIEFLIGCCMTWTGALTVNGSVGGTVRIECTHTNAYTNKKYFCKGKCEDVKDVLISTSARGSDRYSIKDNGNTFITTIRDLRLEDTGTYWCGIHRFLLDTYVKVYLKVNKGKRIPFLYCTCIFYFFAAASAHTETMTWSSMFFLLLCALRLSALRKFNFFQVSALVRLARYLGA</sequence>
<comment type="subcellular location">
    <subcellularLocation>
        <location evidence="1">Membrane</location>
    </subcellularLocation>
</comment>
<dbReference type="PANTHER" id="PTHR11860">
    <property type="entry name" value="POLYMERIC-IMMUNOGLOBULIN RECEPTOR"/>
    <property type="match status" value="1"/>
</dbReference>
<feature type="transmembrane region" description="Helical" evidence="4">
    <location>
        <begin position="27"/>
        <end position="46"/>
    </location>
</feature>
<dbReference type="SUPFAM" id="SSF48726">
    <property type="entry name" value="Immunoglobulin"/>
    <property type="match status" value="1"/>
</dbReference>
<evidence type="ECO:0000259" key="5">
    <source>
        <dbReference type="Pfam" id="PF07686"/>
    </source>
</evidence>
<dbReference type="InterPro" id="IPR050671">
    <property type="entry name" value="CD300_family_receptors"/>
</dbReference>
<dbReference type="GeneTree" id="ENSGT00950000182977"/>
<reference evidence="6" key="2">
    <citation type="submission" date="2025-09" db="UniProtKB">
        <authorList>
            <consortium name="Ensembl"/>
        </authorList>
    </citation>
    <scope>IDENTIFICATION</scope>
</reference>
<keyword evidence="7" id="KW-1185">Reference proteome</keyword>
<organism evidence="6 7">
    <name type="scientific">Gadus morhua</name>
    <name type="common">Atlantic cod</name>
    <dbReference type="NCBI Taxonomy" id="8049"/>
    <lineage>
        <taxon>Eukaryota</taxon>
        <taxon>Metazoa</taxon>
        <taxon>Chordata</taxon>
        <taxon>Craniata</taxon>
        <taxon>Vertebrata</taxon>
        <taxon>Euteleostomi</taxon>
        <taxon>Actinopterygii</taxon>
        <taxon>Neopterygii</taxon>
        <taxon>Teleostei</taxon>
        <taxon>Neoteleostei</taxon>
        <taxon>Acanthomorphata</taxon>
        <taxon>Zeiogadaria</taxon>
        <taxon>Gadariae</taxon>
        <taxon>Gadiformes</taxon>
        <taxon>Gadoidei</taxon>
        <taxon>Gadidae</taxon>
        <taxon>Gadus</taxon>
    </lineage>
</organism>
<feature type="transmembrane region" description="Helical" evidence="4">
    <location>
        <begin position="177"/>
        <end position="193"/>
    </location>
</feature>
<evidence type="ECO:0000256" key="4">
    <source>
        <dbReference type="SAM" id="Phobius"/>
    </source>
</evidence>
<feature type="domain" description="Immunoglobulin V-set" evidence="5">
    <location>
        <begin position="56"/>
        <end position="134"/>
    </location>
</feature>
<protein>
    <recommendedName>
        <fullName evidence="5">Immunoglobulin V-set domain-containing protein</fullName>
    </recommendedName>
</protein>
<dbReference type="Gene3D" id="2.60.40.10">
    <property type="entry name" value="Immunoglobulins"/>
    <property type="match status" value="1"/>
</dbReference>
<dbReference type="GO" id="GO:0004888">
    <property type="term" value="F:transmembrane signaling receptor activity"/>
    <property type="evidence" value="ECO:0007669"/>
    <property type="project" value="TreeGrafter"/>
</dbReference>
<proteinExistence type="predicted"/>
<evidence type="ECO:0000256" key="1">
    <source>
        <dbReference type="ARBA" id="ARBA00004370"/>
    </source>
</evidence>
<feature type="transmembrane region" description="Helical" evidence="4">
    <location>
        <begin position="154"/>
        <end position="171"/>
    </location>
</feature>
<dbReference type="InterPro" id="IPR013783">
    <property type="entry name" value="Ig-like_fold"/>
</dbReference>
<dbReference type="InterPro" id="IPR013106">
    <property type="entry name" value="Ig_V-set"/>
</dbReference>
<dbReference type="Ensembl" id="ENSGMOT00000039513.1">
    <property type="protein sequence ID" value="ENSGMOP00000038135.1"/>
    <property type="gene ID" value="ENSGMOG00000023423.1"/>
</dbReference>
<evidence type="ECO:0000256" key="2">
    <source>
        <dbReference type="ARBA" id="ARBA00022692"/>
    </source>
</evidence>
<dbReference type="Pfam" id="PF07686">
    <property type="entry name" value="V-set"/>
    <property type="match status" value="1"/>
</dbReference>
<accession>A0A8C5B2L8</accession>
<keyword evidence="3 4" id="KW-0472">Membrane</keyword>
<evidence type="ECO:0000256" key="3">
    <source>
        <dbReference type="ARBA" id="ARBA00023136"/>
    </source>
</evidence>
<name>A0A8C5B2L8_GADMO</name>
<dbReference type="AlphaFoldDB" id="A0A8C5B2L8"/>
<dbReference type="GO" id="GO:0005886">
    <property type="term" value="C:plasma membrane"/>
    <property type="evidence" value="ECO:0007669"/>
    <property type="project" value="TreeGrafter"/>
</dbReference>
<evidence type="ECO:0000313" key="7">
    <source>
        <dbReference type="Proteomes" id="UP000694546"/>
    </source>
</evidence>
<dbReference type="InterPro" id="IPR036179">
    <property type="entry name" value="Ig-like_dom_sf"/>
</dbReference>
<dbReference type="PANTHER" id="PTHR11860:SF118">
    <property type="entry name" value="CMRF35-LIKE MOLECULE 3-RELATED"/>
    <property type="match status" value="1"/>
</dbReference>
<reference evidence="6" key="1">
    <citation type="submission" date="2025-08" db="UniProtKB">
        <authorList>
            <consortium name="Ensembl"/>
        </authorList>
    </citation>
    <scope>IDENTIFICATION</scope>
</reference>
<keyword evidence="4" id="KW-1133">Transmembrane helix</keyword>
<dbReference type="Proteomes" id="UP000694546">
    <property type="component" value="Chromosome 3"/>
</dbReference>
<evidence type="ECO:0000313" key="6">
    <source>
        <dbReference type="Ensembl" id="ENSGMOP00000038135.1"/>
    </source>
</evidence>
<keyword evidence="2 4" id="KW-0812">Transmembrane</keyword>